<name>A0A285NHY9_9HYPH</name>
<keyword evidence="2" id="KW-1185">Reference proteome</keyword>
<proteinExistence type="predicted"/>
<accession>A0A285NHY9</accession>
<evidence type="ECO:0000313" key="1">
    <source>
        <dbReference type="EMBL" id="SNZ07486.1"/>
    </source>
</evidence>
<organism evidence="1 2">
    <name type="scientific">Cohaesibacter gelatinilyticus</name>
    <dbReference type="NCBI Taxonomy" id="372072"/>
    <lineage>
        <taxon>Bacteria</taxon>
        <taxon>Pseudomonadati</taxon>
        <taxon>Pseudomonadota</taxon>
        <taxon>Alphaproteobacteria</taxon>
        <taxon>Hyphomicrobiales</taxon>
        <taxon>Cohaesibacteraceae</taxon>
    </lineage>
</organism>
<sequence>MVVNARQPVIGLGKLPNRSGQFAGRHPTRRAFRRFAGVGKCHATAKFRKLNSTTAITFSKFAVGNARKSQEAQLSELRFLINSIA</sequence>
<dbReference type="EMBL" id="OBEL01000001">
    <property type="protein sequence ID" value="SNZ07486.1"/>
    <property type="molecule type" value="Genomic_DNA"/>
</dbReference>
<gene>
    <name evidence="1" type="ORF">SAMN06265368_1012</name>
</gene>
<dbReference type="AlphaFoldDB" id="A0A285NHY9"/>
<protein>
    <submittedName>
        <fullName evidence="1">Uncharacterized protein</fullName>
    </submittedName>
</protein>
<dbReference type="Proteomes" id="UP000219439">
    <property type="component" value="Unassembled WGS sequence"/>
</dbReference>
<evidence type="ECO:0000313" key="2">
    <source>
        <dbReference type="Proteomes" id="UP000219439"/>
    </source>
</evidence>
<reference evidence="1 2" key="1">
    <citation type="submission" date="2017-09" db="EMBL/GenBank/DDBJ databases">
        <authorList>
            <person name="Ehlers B."/>
            <person name="Leendertz F.H."/>
        </authorList>
    </citation>
    <scope>NUCLEOTIDE SEQUENCE [LARGE SCALE GENOMIC DNA]</scope>
    <source>
        <strain evidence="1 2">DSM 18289</strain>
    </source>
</reference>